<keyword evidence="10" id="KW-1185">Reference proteome</keyword>
<protein>
    <recommendedName>
        <fullName evidence="6">Choline O-acetyltransferase</fullName>
        <ecNumber evidence="5">2.3.1.6</ecNumber>
    </recommendedName>
</protein>
<dbReference type="SUPFAM" id="SSF52777">
    <property type="entry name" value="CoA-dependent acyltransferases"/>
    <property type="match status" value="2"/>
</dbReference>
<dbReference type="GO" id="GO:0008292">
    <property type="term" value="P:acetylcholine biosynthetic process"/>
    <property type="evidence" value="ECO:0007669"/>
    <property type="project" value="TreeGrafter"/>
</dbReference>
<gene>
    <name evidence="11" type="primary">LOC110986841</name>
</gene>
<dbReference type="Gene3D" id="3.30.559.70">
    <property type="entry name" value="Choline/Carnitine o-acyltransferase, domain 2"/>
    <property type="match status" value="1"/>
</dbReference>
<dbReference type="GO" id="GO:0007274">
    <property type="term" value="P:neuromuscular synaptic transmission"/>
    <property type="evidence" value="ECO:0007669"/>
    <property type="project" value="TreeGrafter"/>
</dbReference>
<accession>A0A8B7ZGJ0</accession>
<evidence type="ECO:0000256" key="4">
    <source>
        <dbReference type="ARBA" id="ARBA00023315"/>
    </source>
</evidence>
<evidence type="ECO:0000256" key="7">
    <source>
        <dbReference type="PIRSR" id="PIRSR600542-1"/>
    </source>
</evidence>
<dbReference type="Gene3D" id="3.30.559.10">
    <property type="entry name" value="Chloramphenicol acetyltransferase-like domain"/>
    <property type="match status" value="1"/>
</dbReference>
<evidence type="ECO:0000256" key="1">
    <source>
        <dbReference type="ARBA" id="ARBA00005232"/>
    </source>
</evidence>
<evidence type="ECO:0000259" key="9">
    <source>
        <dbReference type="Pfam" id="PF00755"/>
    </source>
</evidence>
<dbReference type="GO" id="GO:0045202">
    <property type="term" value="C:synapse"/>
    <property type="evidence" value="ECO:0007669"/>
    <property type="project" value="GOC"/>
</dbReference>
<dbReference type="KEGG" id="aplc:110986841"/>
<dbReference type="InterPro" id="IPR039551">
    <property type="entry name" value="Cho/carn_acyl_trans"/>
</dbReference>
<feature type="active site" description="Proton acceptor" evidence="7">
    <location>
        <position position="381"/>
    </location>
</feature>
<organism evidence="10 11">
    <name type="scientific">Acanthaster planci</name>
    <name type="common">Crown-of-thorns starfish</name>
    <dbReference type="NCBI Taxonomy" id="133434"/>
    <lineage>
        <taxon>Eukaryota</taxon>
        <taxon>Metazoa</taxon>
        <taxon>Echinodermata</taxon>
        <taxon>Eleutherozoa</taxon>
        <taxon>Asterozoa</taxon>
        <taxon>Asteroidea</taxon>
        <taxon>Valvatacea</taxon>
        <taxon>Valvatida</taxon>
        <taxon>Acanthasteridae</taxon>
        <taxon>Acanthaster</taxon>
    </lineage>
</organism>
<keyword evidence="3" id="KW-0530">Neurotransmitter biosynthesis</keyword>
<dbReference type="GO" id="GO:0005737">
    <property type="term" value="C:cytoplasm"/>
    <property type="evidence" value="ECO:0007669"/>
    <property type="project" value="TreeGrafter"/>
</dbReference>
<dbReference type="OrthoDB" id="240216at2759"/>
<dbReference type="PROSITE" id="PS00439">
    <property type="entry name" value="ACYLTRANSF_C_1"/>
    <property type="match status" value="1"/>
</dbReference>
<dbReference type="RefSeq" id="XP_022104773.1">
    <property type="nucleotide sequence ID" value="XM_022249081.1"/>
</dbReference>
<evidence type="ECO:0000256" key="6">
    <source>
        <dbReference type="ARBA" id="ARBA00040495"/>
    </source>
</evidence>
<evidence type="ECO:0000256" key="2">
    <source>
        <dbReference type="ARBA" id="ARBA00022679"/>
    </source>
</evidence>
<dbReference type="InterPro" id="IPR000542">
    <property type="entry name" value="Carn_acyl_trans"/>
</dbReference>
<dbReference type="GeneID" id="110986841"/>
<dbReference type="InterPro" id="IPR042231">
    <property type="entry name" value="Cho/carn_acyl_trans_2"/>
</dbReference>
<dbReference type="PANTHER" id="PTHR22589:SF14">
    <property type="entry name" value="CHOLINE O-ACETYLTRANSFERASE"/>
    <property type="match status" value="1"/>
</dbReference>
<evidence type="ECO:0000256" key="3">
    <source>
        <dbReference type="ARBA" id="ARBA00022979"/>
    </source>
</evidence>
<dbReference type="InterPro" id="IPR023213">
    <property type="entry name" value="CAT-like_dom_sf"/>
</dbReference>
<reference evidence="11" key="1">
    <citation type="submission" date="2025-08" db="UniProtKB">
        <authorList>
            <consortium name="RefSeq"/>
        </authorList>
    </citation>
    <scope>IDENTIFICATION</scope>
</reference>
<name>A0A8B7ZGJ0_ACAPL</name>
<keyword evidence="2 8" id="KW-0808">Transferase</keyword>
<proteinExistence type="inferred from homology"/>
<sequence length="674" mass="76432">MSSLVAITHCQSMPVTNGVATGNRRDAKQAPGGHMNHVTAERYVTNGDIDDDINNPIQLKPLPRLPVPPLHNTLAAYLQSLTATVSRTQYATTKSLVQEFAKPGGQGEYLHQKLLEYTETQTNWSNRWWLDDMYLNNHVPLPLNSNPGMVFPKQHFKDEGQRLRFAAKLISGILDYKVIIDARALPVDRVRHHKPGQPLCMEQYYRLFSSYRVPGEVKDSLVSPSSSVMPEPEHIIVACNNQFFVLDVIVNFKRLSEQDLLSQLKRIVDVSHQHPASHPVGLLTTMGRIEWAKARKRLIKDSTNRDSLDMIERCIFVLSLDANMGHPPAEVGKPMDADDEPLAHQMLHGGGTALNSGNRWFDKTMQFIIGDDGTCGLNYEHSPSEGVAVIQLVEHLLRYIDSETHKRKLTRAQSICELPCPRVLRWKLSDDTIQDIEKARTEVDRHVDDFDLKLLRYTKFGKGFPKSQNMSPDAFIQIALQFTYFRIYGHLTSTYESASTRRFLEGRVDNIRAATAEALEFSRSMIGDRPATELEKMDLLRAAIQRQTDICITNIMGQGFDCHLLGLRELSRELGEPMPEIFKDEAYRISNYFNLSTSQVLTKLDTFMCYGAVVPDGYGAAYNPHEDYILFAITSWKSCPTTSSEVFRDKLYKSLNDMHALCIRTSLNNNLIIQ</sequence>
<dbReference type="CTD" id="1103"/>
<dbReference type="OMA" id="RYTCEYL"/>
<dbReference type="PANTHER" id="PTHR22589">
    <property type="entry name" value="CARNITINE O-ACYLTRANSFERASE"/>
    <property type="match status" value="1"/>
</dbReference>
<dbReference type="EC" id="2.3.1.6" evidence="5"/>
<dbReference type="Proteomes" id="UP000694845">
    <property type="component" value="Unplaced"/>
</dbReference>
<keyword evidence="4 8" id="KW-0012">Acyltransferase</keyword>
<evidence type="ECO:0000313" key="10">
    <source>
        <dbReference type="Proteomes" id="UP000694845"/>
    </source>
</evidence>
<comment type="similarity">
    <text evidence="1 8">Belongs to the carnitine/choline acetyltransferase family.</text>
</comment>
<evidence type="ECO:0000256" key="5">
    <source>
        <dbReference type="ARBA" id="ARBA00039091"/>
    </source>
</evidence>
<dbReference type="AlphaFoldDB" id="A0A8B7ZGJ0"/>
<dbReference type="GO" id="GO:0043005">
    <property type="term" value="C:neuron projection"/>
    <property type="evidence" value="ECO:0007669"/>
    <property type="project" value="TreeGrafter"/>
</dbReference>
<dbReference type="GO" id="GO:0004102">
    <property type="term" value="F:choline O-acetyltransferase activity"/>
    <property type="evidence" value="ECO:0007669"/>
    <property type="project" value="UniProtKB-EC"/>
</dbReference>
<dbReference type="PROSITE" id="PS00440">
    <property type="entry name" value="ACYLTRANSF_C_2"/>
    <property type="match status" value="1"/>
</dbReference>
<feature type="domain" description="Choline/carnitine acyltransferase" evidence="9">
    <location>
        <begin position="65"/>
        <end position="651"/>
    </location>
</feature>
<evidence type="ECO:0000256" key="8">
    <source>
        <dbReference type="RuleBase" id="RU003801"/>
    </source>
</evidence>
<evidence type="ECO:0000313" key="11">
    <source>
        <dbReference type="RefSeq" id="XP_022104773.1"/>
    </source>
</evidence>
<dbReference type="Pfam" id="PF00755">
    <property type="entry name" value="Carn_acyltransf"/>
    <property type="match status" value="1"/>
</dbReference>